<gene>
    <name evidence="3" type="ORF">DXN05_04080</name>
</gene>
<keyword evidence="1" id="KW-0732">Signal</keyword>
<dbReference type="Pfam" id="PF20606">
    <property type="entry name" value="DUF6799"/>
    <property type="match status" value="1"/>
</dbReference>
<accession>A0A3E1NQG7</accession>
<comment type="caution">
    <text evidence="3">The sequence shown here is derived from an EMBL/GenBank/DDBJ whole genome shotgun (WGS) entry which is preliminary data.</text>
</comment>
<feature type="chain" id="PRO_5017784436" description="DUF6799 domain-containing protein" evidence="1">
    <location>
        <begin position="21"/>
        <end position="108"/>
    </location>
</feature>
<reference evidence="3 4" key="1">
    <citation type="submission" date="2018-08" db="EMBL/GenBank/DDBJ databases">
        <title>Chitinophagaceae sp. K23C18032701, a novel bacterium isolated from forest soil.</title>
        <authorList>
            <person name="Wang C."/>
        </authorList>
    </citation>
    <scope>NUCLEOTIDE SEQUENCE [LARGE SCALE GENOMIC DNA]</scope>
    <source>
        <strain evidence="3 4">K23C18032701</strain>
    </source>
</reference>
<dbReference type="AlphaFoldDB" id="A0A3E1NQG7"/>
<dbReference type="RefSeq" id="WP_116845916.1">
    <property type="nucleotide sequence ID" value="NZ_QTJU01000001.1"/>
</dbReference>
<organism evidence="3 4">
    <name type="scientific">Deminuibacter soli</name>
    <dbReference type="NCBI Taxonomy" id="2291815"/>
    <lineage>
        <taxon>Bacteria</taxon>
        <taxon>Pseudomonadati</taxon>
        <taxon>Bacteroidota</taxon>
        <taxon>Chitinophagia</taxon>
        <taxon>Chitinophagales</taxon>
        <taxon>Chitinophagaceae</taxon>
        <taxon>Deminuibacter</taxon>
    </lineage>
</organism>
<evidence type="ECO:0000256" key="1">
    <source>
        <dbReference type="SAM" id="SignalP"/>
    </source>
</evidence>
<proteinExistence type="predicted"/>
<dbReference type="OrthoDB" id="680484at2"/>
<evidence type="ECO:0000259" key="2">
    <source>
        <dbReference type="Pfam" id="PF20606"/>
    </source>
</evidence>
<dbReference type="EMBL" id="QTJU01000001">
    <property type="protein sequence ID" value="RFM30160.1"/>
    <property type="molecule type" value="Genomic_DNA"/>
</dbReference>
<dbReference type="Proteomes" id="UP000261284">
    <property type="component" value="Unassembled WGS sequence"/>
</dbReference>
<evidence type="ECO:0000313" key="3">
    <source>
        <dbReference type="EMBL" id="RFM30160.1"/>
    </source>
</evidence>
<feature type="signal peptide" evidence="1">
    <location>
        <begin position="1"/>
        <end position="20"/>
    </location>
</feature>
<sequence length="108" mass="12069">MKKLFLLFALLTFGVVAANAQDTSMHKMKEAHHKMKDCIAMKDGKVWVMKDGKTWEMKKDMTLSDGSVVMKDGSVKKSTGETVMLKEGQCIYMNGKISDMKMKDPGGM</sequence>
<feature type="domain" description="DUF6799" evidence="2">
    <location>
        <begin position="36"/>
        <end position="97"/>
    </location>
</feature>
<name>A0A3E1NQG7_9BACT</name>
<evidence type="ECO:0000313" key="4">
    <source>
        <dbReference type="Proteomes" id="UP000261284"/>
    </source>
</evidence>
<keyword evidence="4" id="KW-1185">Reference proteome</keyword>
<dbReference type="InterPro" id="IPR046478">
    <property type="entry name" value="DUF6799"/>
</dbReference>
<protein>
    <recommendedName>
        <fullName evidence="2">DUF6799 domain-containing protein</fullName>
    </recommendedName>
</protein>